<accession>A0A859RA79</accession>
<feature type="domain" description="Metallo-beta-lactamase" evidence="5">
    <location>
        <begin position="66"/>
        <end position="269"/>
    </location>
</feature>
<keyword evidence="6" id="KW-0614">Plasmid</keyword>
<evidence type="ECO:0000256" key="4">
    <source>
        <dbReference type="ARBA" id="ARBA00022833"/>
    </source>
</evidence>
<dbReference type="PANTHER" id="PTHR42978">
    <property type="entry name" value="QUORUM-QUENCHING LACTONASE YTNP-RELATED-RELATED"/>
    <property type="match status" value="1"/>
</dbReference>
<dbReference type="GO" id="GO:0016787">
    <property type="term" value="F:hydrolase activity"/>
    <property type="evidence" value="ECO:0007669"/>
    <property type="project" value="UniProtKB-KW"/>
</dbReference>
<keyword evidence="2" id="KW-0479">Metal-binding</keyword>
<evidence type="ECO:0000256" key="3">
    <source>
        <dbReference type="ARBA" id="ARBA00022801"/>
    </source>
</evidence>
<proteinExistence type="inferred from homology"/>
<dbReference type="AlphaFoldDB" id="A0A859RA79"/>
<keyword evidence="3 6" id="KW-0378">Hydrolase</keyword>
<dbReference type="SUPFAM" id="SSF56281">
    <property type="entry name" value="Metallo-hydrolase/oxidoreductase"/>
    <property type="match status" value="1"/>
</dbReference>
<dbReference type="PANTHER" id="PTHR42978:SF6">
    <property type="entry name" value="QUORUM-QUENCHING LACTONASE YTNP-RELATED"/>
    <property type="match status" value="1"/>
</dbReference>
<evidence type="ECO:0000313" key="7">
    <source>
        <dbReference type="Proteomes" id="UP000510721"/>
    </source>
</evidence>
<protein>
    <submittedName>
        <fullName evidence="6">MBL fold metallo-hydrolase</fullName>
    </submittedName>
</protein>
<reference evidence="6 7" key="1">
    <citation type="submission" date="2019-06" db="EMBL/GenBank/DDBJ databases">
        <title>Complete genome sequence of Ensifer mexicanus ITTG R7 isolated from nodules of Acacia angustissima (Mill.) Kuntze.</title>
        <authorList>
            <person name="Rincon-Rosales R."/>
            <person name="Rogel M.A."/>
            <person name="Guerrero G."/>
            <person name="Rincon-Molina C.I."/>
            <person name="Lopez-Lopez A."/>
            <person name="Martinez-Romero E."/>
        </authorList>
    </citation>
    <scope>NUCLEOTIDE SEQUENCE [LARGE SCALE GENOMIC DNA]</scope>
    <source>
        <strain evidence="6 7">ITTG R7</strain>
        <plasmid evidence="7">pemeittgr7c</plasmid>
    </source>
</reference>
<dbReference type="KEGG" id="emx:FKV68_24770"/>
<keyword evidence="7" id="KW-1185">Reference proteome</keyword>
<evidence type="ECO:0000256" key="1">
    <source>
        <dbReference type="ARBA" id="ARBA00007749"/>
    </source>
</evidence>
<organism evidence="6 7">
    <name type="scientific">Sinorhizobium mexicanum</name>
    <dbReference type="NCBI Taxonomy" id="375549"/>
    <lineage>
        <taxon>Bacteria</taxon>
        <taxon>Pseudomonadati</taxon>
        <taxon>Pseudomonadota</taxon>
        <taxon>Alphaproteobacteria</taxon>
        <taxon>Hyphomicrobiales</taxon>
        <taxon>Rhizobiaceae</taxon>
        <taxon>Sinorhizobium/Ensifer group</taxon>
        <taxon>Sinorhizobium</taxon>
    </lineage>
</organism>
<keyword evidence="4" id="KW-0862">Zinc</keyword>
<name>A0A859RA79_9HYPH</name>
<gene>
    <name evidence="6" type="ORF">FKV68_24770</name>
</gene>
<dbReference type="Gene3D" id="3.60.15.10">
    <property type="entry name" value="Ribonuclease Z/Hydroxyacylglutathione hydrolase-like"/>
    <property type="match status" value="1"/>
</dbReference>
<dbReference type="GO" id="GO:0046872">
    <property type="term" value="F:metal ion binding"/>
    <property type="evidence" value="ECO:0007669"/>
    <property type="project" value="UniProtKB-KW"/>
</dbReference>
<dbReference type="InterPro" id="IPR036866">
    <property type="entry name" value="RibonucZ/Hydroxyglut_hydro"/>
</dbReference>
<comment type="similarity">
    <text evidence="1">Belongs to the metallo-beta-lactamase superfamily.</text>
</comment>
<dbReference type="CDD" id="cd07720">
    <property type="entry name" value="OPHC2-like_MBL-fold"/>
    <property type="match status" value="1"/>
</dbReference>
<evidence type="ECO:0000313" key="6">
    <source>
        <dbReference type="EMBL" id="QLL66188.1"/>
    </source>
</evidence>
<dbReference type="SMART" id="SM00849">
    <property type="entry name" value="Lactamase_B"/>
    <property type="match status" value="1"/>
</dbReference>
<sequence>MAAVPFLPKPVFAATHRFNHGAFDISVLSDGFITLPVEIILPDAAEDQRADIMKRLGGDAKSAPFQANIPLIRTGNDLILVDTGSGDNFQASAGRLAGNLKAAGVDPASITKVVFTHAHPDHSGATVTPEGRLLYPNADYFVSSAEWSFWMDPNYEANMPSALHDFARGAQRDLSAVRERVKLVKPGDEIVTGMRVVDTRGHTPGHISLELAGSDPLIITGDAATSNIVFFEHPEWHFGFDTEPEIALANRKALIDRAATDKARLLGYHWAYPGLGYAERKNGAYRFVAAE</sequence>
<dbReference type="EMBL" id="CP041241">
    <property type="protein sequence ID" value="QLL66188.1"/>
    <property type="molecule type" value="Genomic_DNA"/>
</dbReference>
<geneLocation type="plasmid" evidence="7">
    <name>pemeittgr7c</name>
</geneLocation>
<dbReference type="Pfam" id="PF00753">
    <property type="entry name" value="Lactamase_B"/>
    <property type="match status" value="1"/>
</dbReference>
<dbReference type="Proteomes" id="UP000510721">
    <property type="component" value="Plasmid pEmeITTGR7c"/>
</dbReference>
<dbReference type="InterPro" id="IPR051013">
    <property type="entry name" value="MBL_superfamily_lactonases"/>
</dbReference>
<evidence type="ECO:0000259" key="5">
    <source>
        <dbReference type="SMART" id="SM00849"/>
    </source>
</evidence>
<evidence type="ECO:0000256" key="2">
    <source>
        <dbReference type="ARBA" id="ARBA00022723"/>
    </source>
</evidence>
<dbReference type="InterPro" id="IPR001279">
    <property type="entry name" value="Metallo-B-lactamas"/>
</dbReference>